<keyword evidence="3 8" id="KW-0732">Signal</keyword>
<reference evidence="9" key="1">
    <citation type="submission" date="2022-10" db="EMBL/GenBank/DDBJ databases">
        <title>Complete genome sequence of Schlegelella aquatica LMG 23380.</title>
        <authorList>
            <person name="Musilova J."/>
            <person name="Kourilova X."/>
            <person name="Bezdicek M."/>
            <person name="Hermankova K."/>
            <person name="Obruca S."/>
            <person name="Sedlar K."/>
        </authorList>
    </citation>
    <scope>NUCLEOTIDE SEQUENCE</scope>
    <source>
        <strain evidence="9">LMG 23380</strain>
    </source>
</reference>
<dbReference type="PROSITE" id="PS51257">
    <property type="entry name" value="PROKAR_LIPOPROTEIN"/>
    <property type="match status" value="1"/>
</dbReference>
<dbReference type="RefSeq" id="WP_264892290.1">
    <property type="nucleotide sequence ID" value="NZ_CP110257.1"/>
</dbReference>
<feature type="chain" id="PRO_5046722404" evidence="8">
    <location>
        <begin position="22"/>
        <end position="50"/>
    </location>
</feature>
<dbReference type="Proteomes" id="UP001163266">
    <property type="component" value="Chromosome"/>
</dbReference>
<feature type="signal peptide" evidence="8">
    <location>
        <begin position="1"/>
        <end position="21"/>
    </location>
</feature>
<organism evidence="9 10">
    <name type="scientific">Caldimonas aquatica</name>
    <dbReference type="NCBI Taxonomy" id="376175"/>
    <lineage>
        <taxon>Bacteria</taxon>
        <taxon>Pseudomonadati</taxon>
        <taxon>Pseudomonadota</taxon>
        <taxon>Betaproteobacteria</taxon>
        <taxon>Burkholderiales</taxon>
        <taxon>Sphaerotilaceae</taxon>
        <taxon>Caldimonas</taxon>
    </lineage>
</organism>
<name>A0ABY6MRQ5_9BURK</name>
<evidence type="ECO:0000256" key="7">
    <source>
        <dbReference type="SAM" id="MobiDB-lite"/>
    </source>
</evidence>
<dbReference type="Pfam" id="PF08085">
    <property type="entry name" value="Entericidin"/>
    <property type="match status" value="1"/>
</dbReference>
<evidence type="ECO:0000256" key="3">
    <source>
        <dbReference type="ARBA" id="ARBA00022729"/>
    </source>
</evidence>
<evidence type="ECO:0000256" key="8">
    <source>
        <dbReference type="SAM" id="SignalP"/>
    </source>
</evidence>
<protein>
    <submittedName>
        <fullName evidence="9">Entericidin A/B family lipoprotein</fullName>
    </submittedName>
</protein>
<feature type="region of interest" description="Disordered" evidence="7">
    <location>
        <begin position="29"/>
        <end position="50"/>
    </location>
</feature>
<accession>A0ABY6MRQ5</accession>
<evidence type="ECO:0000256" key="4">
    <source>
        <dbReference type="ARBA" id="ARBA00023136"/>
    </source>
</evidence>
<dbReference type="InterPro" id="IPR012556">
    <property type="entry name" value="Entericidin"/>
</dbReference>
<comment type="similarity">
    <text evidence="1">Belongs to the EcnA/EcnB lipoprotein family.</text>
</comment>
<gene>
    <name evidence="9" type="ORF">OMP39_13610</name>
</gene>
<dbReference type="EMBL" id="CP110257">
    <property type="protein sequence ID" value="UZD54681.1"/>
    <property type="molecule type" value="Genomic_DNA"/>
</dbReference>
<evidence type="ECO:0000313" key="10">
    <source>
        <dbReference type="Proteomes" id="UP001163266"/>
    </source>
</evidence>
<evidence type="ECO:0000256" key="1">
    <source>
        <dbReference type="ARBA" id="ARBA00010296"/>
    </source>
</evidence>
<keyword evidence="10" id="KW-1185">Reference proteome</keyword>
<keyword evidence="2" id="KW-1003">Cell membrane</keyword>
<sequence>MKQRWYAVVALLLVSAFGLSACNTVQGMGKDVERGGEKVQDAAERTKQKM</sequence>
<keyword evidence="6 9" id="KW-0449">Lipoprotein</keyword>
<evidence type="ECO:0000313" key="9">
    <source>
        <dbReference type="EMBL" id="UZD54681.1"/>
    </source>
</evidence>
<proteinExistence type="inferred from homology"/>
<feature type="compositionally biased region" description="Basic and acidic residues" evidence="7">
    <location>
        <begin position="30"/>
        <end position="50"/>
    </location>
</feature>
<evidence type="ECO:0000256" key="5">
    <source>
        <dbReference type="ARBA" id="ARBA00023139"/>
    </source>
</evidence>
<keyword evidence="4" id="KW-0472">Membrane</keyword>
<evidence type="ECO:0000256" key="2">
    <source>
        <dbReference type="ARBA" id="ARBA00022475"/>
    </source>
</evidence>
<evidence type="ECO:0000256" key="6">
    <source>
        <dbReference type="ARBA" id="ARBA00023288"/>
    </source>
</evidence>
<keyword evidence="5" id="KW-0564">Palmitate</keyword>